<dbReference type="Pfam" id="PF00175">
    <property type="entry name" value="NAD_binding_1"/>
    <property type="match status" value="1"/>
</dbReference>
<dbReference type="GO" id="GO:0000166">
    <property type="term" value="F:nucleotide binding"/>
    <property type="evidence" value="ECO:0007669"/>
    <property type="project" value="UniProtKB-KW"/>
</dbReference>
<dbReference type="SUPFAM" id="SSF52343">
    <property type="entry name" value="Ferredoxin reductase-like, C-terminal NADP-linked domain"/>
    <property type="match status" value="1"/>
</dbReference>
<dbReference type="PROSITE" id="PS51384">
    <property type="entry name" value="FAD_FR"/>
    <property type="match status" value="1"/>
</dbReference>
<sequence>MDINELRQKHYNATVVSVRRIHETLVILRVRSDQGRLEYQPGQYTILALGGWEDRFDGPGSIEDEKLRSKLIKRAYSIACTLYDDDKQLHSCYDYEYLEFYITLVPRPDHETDKRPPLTPRLFALKTGDRLHMSTHVVGHYTLDHVKPGQNVVFAATGTGEAPHNAMSAELLKRGHTGKIASMVCVRYRQDAAYIPEQVLLNKQFSNYRYGLYTTRERENLEQDHPEYVGKQYLQDIIKPDVFRKEFGWDLDPANTQVYLCGNPAMIGVPHKNSEGVVEFPQPPGLLELLSQQGFEVDPHSPNANVHYEKYW</sequence>
<dbReference type="eggNOG" id="COG1018">
    <property type="taxonomic scope" value="Bacteria"/>
</dbReference>
<dbReference type="InterPro" id="IPR001433">
    <property type="entry name" value="OxRdtase_FAD/NAD-bd"/>
</dbReference>
<dbReference type="Gene3D" id="3.40.50.80">
    <property type="entry name" value="Nucleotide-binding domain of ferredoxin-NADP reductase (FNR) module"/>
    <property type="match status" value="1"/>
</dbReference>
<dbReference type="STRING" id="756272.Plabr_2099"/>
<evidence type="ECO:0000256" key="3">
    <source>
        <dbReference type="ARBA" id="ARBA00022741"/>
    </source>
</evidence>
<keyword evidence="6" id="KW-1185">Reference proteome</keyword>
<dbReference type="EC" id="1.18.1.2" evidence="2"/>
<evidence type="ECO:0000259" key="4">
    <source>
        <dbReference type="PROSITE" id="PS51384"/>
    </source>
</evidence>
<dbReference type="RefSeq" id="WP_013628427.1">
    <property type="nucleotide sequence ID" value="NC_015174.1"/>
</dbReference>
<dbReference type="PANTHER" id="PTHR47878:SF2">
    <property type="entry name" value="OXIDOREDUCTASE FAD_NAD(P)-BINDING DOMAIN PROTEIN"/>
    <property type="match status" value="1"/>
</dbReference>
<dbReference type="CDD" id="cd06195">
    <property type="entry name" value="FNR1"/>
    <property type="match status" value="1"/>
</dbReference>
<organism evidence="5 6">
    <name type="scientific">Rubinisphaera brasiliensis (strain ATCC 49424 / DSM 5305 / JCM 21570 / IAM 15109 / NBRC 103401 / IFAM 1448)</name>
    <name type="common">Planctomyces brasiliensis</name>
    <dbReference type="NCBI Taxonomy" id="756272"/>
    <lineage>
        <taxon>Bacteria</taxon>
        <taxon>Pseudomonadati</taxon>
        <taxon>Planctomycetota</taxon>
        <taxon>Planctomycetia</taxon>
        <taxon>Planctomycetales</taxon>
        <taxon>Planctomycetaceae</taxon>
        <taxon>Rubinisphaera</taxon>
    </lineage>
</organism>
<dbReference type="SUPFAM" id="SSF63380">
    <property type="entry name" value="Riboflavin synthase domain-like"/>
    <property type="match status" value="1"/>
</dbReference>
<keyword evidence="3" id="KW-0547">Nucleotide-binding</keyword>
<gene>
    <name evidence="5" type="ordered locus">Plabr_2099</name>
</gene>
<dbReference type="KEGG" id="pbs:Plabr_2099"/>
<dbReference type="Gene3D" id="2.40.30.10">
    <property type="entry name" value="Translation factors"/>
    <property type="match status" value="1"/>
</dbReference>
<dbReference type="HOGENOM" id="CLU_003827_3_0_0"/>
<dbReference type="PANTHER" id="PTHR47878">
    <property type="entry name" value="OXIDOREDUCTASE FAD/NAD(P)-BINDING DOMAIN PROTEIN"/>
    <property type="match status" value="1"/>
</dbReference>
<evidence type="ECO:0000313" key="5">
    <source>
        <dbReference type="EMBL" id="ADY59702.1"/>
    </source>
</evidence>
<dbReference type="InterPro" id="IPR017938">
    <property type="entry name" value="Riboflavin_synthase-like_b-brl"/>
</dbReference>
<name>F0SJC7_RUBBR</name>
<dbReference type="EMBL" id="CP002546">
    <property type="protein sequence ID" value="ADY59702.1"/>
    <property type="molecule type" value="Genomic_DNA"/>
</dbReference>
<protein>
    <recommendedName>
        <fullName evidence="2">ferredoxin--NADP(+) reductase</fullName>
        <ecNumber evidence="2">1.18.1.2</ecNumber>
    </recommendedName>
</protein>
<proteinExistence type="inferred from homology"/>
<evidence type="ECO:0000313" key="6">
    <source>
        <dbReference type="Proteomes" id="UP000006860"/>
    </source>
</evidence>
<dbReference type="GO" id="GO:0004324">
    <property type="term" value="F:ferredoxin-NADP+ reductase activity"/>
    <property type="evidence" value="ECO:0007669"/>
    <property type="project" value="UniProtKB-EC"/>
</dbReference>
<dbReference type="InterPro" id="IPR017927">
    <property type="entry name" value="FAD-bd_FR_type"/>
</dbReference>
<accession>F0SJC7</accession>
<comment type="similarity">
    <text evidence="1">Belongs to the ferredoxin--NADP reductase type 1 family.</text>
</comment>
<dbReference type="InterPro" id="IPR033892">
    <property type="entry name" value="FNR_bac"/>
</dbReference>
<feature type="domain" description="FAD-binding FR-type" evidence="4">
    <location>
        <begin position="8"/>
        <end position="144"/>
    </location>
</feature>
<dbReference type="Proteomes" id="UP000006860">
    <property type="component" value="Chromosome"/>
</dbReference>
<evidence type="ECO:0000256" key="1">
    <source>
        <dbReference type="ARBA" id="ARBA00008312"/>
    </source>
</evidence>
<dbReference type="InterPro" id="IPR039261">
    <property type="entry name" value="FNR_nucleotide-bd"/>
</dbReference>
<dbReference type="InterPro" id="IPR051930">
    <property type="entry name" value="FNR_type-1"/>
</dbReference>
<reference evidence="6" key="1">
    <citation type="submission" date="2011-02" db="EMBL/GenBank/DDBJ databases">
        <title>The complete genome of Planctomyces brasiliensis DSM 5305.</title>
        <authorList>
            <person name="Lucas S."/>
            <person name="Copeland A."/>
            <person name="Lapidus A."/>
            <person name="Bruce D."/>
            <person name="Goodwin L."/>
            <person name="Pitluck S."/>
            <person name="Kyrpides N."/>
            <person name="Mavromatis K."/>
            <person name="Pagani I."/>
            <person name="Ivanova N."/>
            <person name="Ovchinnikova G."/>
            <person name="Lu M."/>
            <person name="Detter J.C."/>
            <person name="Han C."/>
            <person name="Land M."/>
            <person name="Hauser L."/>
            <person name="Markowitz V."/>
            <person name="Cheng J.-F."/>
            <person name="Hugenholtz P."/>
            <person name="Woyke T."/>
            <person name="Wu D."/>
            <person name="Tindall B."/>
            <person name="Pomrenke H.G."/>
            <person name="Brambilla E."/>
            <person name="Klenk H.-P."/>
            <person name="Eisen J.A."/>
        </authorList>
    </citation>
    <scope>NUCLEOTIDE SEQUENCE [LARGE SCALE GENOMIC DNA]</scope>
    <source>
        <strain evidence="6">ATCC 49424 / DSM 5305 / JCM 21570 / NBRC 103401 / IFAM 1448</strain>
    </source>
</reference>
<evidence type="ECO:0000256" key="2">
    <source>
        <dbReference type="ARBA" id="ARBA00013223"/>
    </source>
</evidence>
<dbReference type="AlphaFoldDB" id="F0SJC7"/>